<protein>
    <submittedName>
        <fullName evidence="1">Uncharacterized protein</fullName>
    </submittedName>
</protein>
<organism evidence="1 2">
    <name type="scientific">Anaerostipes butyraticus</name>
    <dbReference type="NCBI Taxonomy" id="645466"/>
    <lineage>
        <taxon>Bacteria</taxon>
        <taxon>Bacillati</taxon>
        <taxon>Bacillota</taxon>
        <taxon>Clostridia</taxon>
        <taxon>Lachnospirales</taxon>
        <taxon>Lachnospiraceae</taxon>
        <taxon>Anaerostipes</taxon>
    </lineage>
</organism>
<proteinExistence type="predicted"/>
<name>A0A916Q853_9FIRM</name>
<dbReference type="AlphaFoldDB" id="A0A916Q853"/>
<dbReference type="RefSeq" id="WP_201310142.1">
    <property type="nucleotide sequence ID" value="NZ_BLYI01000023.1"/>
</dbReference>
<dbReference type="Proteomes" id="UP000613208">
    <property type="component" value="Unassembled WGS sequence"/>
</dbReference>
<keyword evidence="2" id="KW-1185">Reference proteome</keyword>
<comment type="caution">
    <text evidence="1">The sequence shown here is derived from an EMBL/GenBank/DDBJ whole genome shotgun (WGS) entry which is preliminary data.</text>
</comment>
<sequence>MAVREGLGDLPVFDHSILPGRQNVMQEEIEEDDYQYITKMYPAVAREILELIEDSCDRLEYEGSMMFDQYMDRTSVLGMADKIYDKMKYREKEEGMKKDSMLYQMILVLLGGEMCHRRCRYRRKKRMFS</sequence>
<evidence type="ECO:0000313" key="1">
    <source>
        <dbReference type="EMBL" id="GFO84395.1"/>
    </source>
</evidence>
<gene>
    <name evidence="1" type="ORF">ANBU17_07420</name>
</gene>
<evidence type="ECO:0000313" key="2">
    <source>
        <dbReference type="Proteomes" id="UP000613208"/>
    </source>
</evidence>
<accession>A0A916Q853</accession>
<dbReference type="EMBL" id="BLYI01000023">
    <property type="protein sequence ID" value="GFO84395.1"/>
    <property type="molecule type" value="Genomic_DNA"/>
</dbReference>
<reference evidence="1" key="1">
    <citation type="submission" date="2020-06" db="EMBL/GenBank/DDBJ databases">
        <title>Characterization of fructooligosaccharide metabolism and fructooligosaccharide-degrading enzymes in human commensal butyrate producers.</title>
        <authorList>
            <person name="Tanno H."/>
            <person name="Fujii T."/>
            <person name="Hirano K."/>
            <person name="Maeno S."/>
            <person name="Tonozuka T."/>
            <person name="Sakamoto M."/>
            <person name="Ohkuma M."/>
            <person name="Tochio T."/>
            <person name="Endo A."/>
        </authorList>
    </citation>
    <scope>NUCLEOTIDE SEQUENCE</scope>
    <source>
        <strain evidence="1">JCM 17466</strain>
    </source>
</reference>